<gene>
    <name evidence="2" type="ORF">JOD45_000051</name>
</gene>
<keyword evidence="2" id="KW-0687">Ribonucleoprotein</keyword>
<accession>A0ABS2PWC7</accession>
<name>A0ABS2PWC7_9BACL</name>
<organism evidence="2 3">
    <name type="scientific">Scopulibacillus daqui</name>
    <dbReference type="NCBI Taxonomy" id="1469162"/>
    <lineage>
        <taxon>Bacteria</taxon>
        <taxon>Bacillati</taxon>
        <taxon>Bacillota</taxon>
        <taxon>Bacilli</taxon>
        <taxon>Bacillales</taxon>
        <taxon>Sporolactobacillaceae</taxon>
        <taxon>Scopulibacillus</taxon>
    </lineage>
</organism>
<feature type="region of interest" description="Disordered" evidence="1">
    <location>
        <begin position="71"/>
        <end position="90"/>
    </location>
</feature>
<dbReference type="Proteomes" id="UP000808914">
    <property type="component" value="Unassembled WGS sequence"/>
</dbReference>
<sequence length="90" mass="9984">MANNEEYKTCVRCGNVCNAKDRYCIKCGAPLVNRCSDEPGLVHKGCRHVNDPEAAYCARCGEETIFHKHGLATPYQSSPQPQGPPIQIRH</sequence>
<comment type="caution">
    <text evidence="2">The sequence shown here is derived from an EMBL/GenBank/DDBJ whole genome shotgun (WGS) entry which is preliminary data.</text>
</comment>
<reference evidence="2 3" key="1">
    <citation type="submission" date="2021-01" db="EMBL/GenBank/DDBJ databases">
        <title>Genomic Encyclopedia of Type Strains, Phase IV (KMG-IV): sequencing the most valuable type-strain genomes for metagenomic binning, comparative biology and taxonomic classification.</title>
        <authorList>
            <person name="Goeker M."/>
        </authorList>
    </citation>
    <scope>NUCLEOTIDE SEQUENCE [LARGE SCALE GENOMIC DNA]</scope>
    <source>
        <strain evidence="2 3">DSM 28236</strain>
    </source>
</reference>
<evidence type="ECO:0000313" key="2">
    <source>
        <dbReference type="EMBL" id="MBM7643860.1"/>
    </source>
</evidence>
<evidence type="ECO:0000313" key="3">
    <source>
        <dbReference type="Proteomes" id="UP000808914"/>
    </source>
</evidence>
<keyword evidence="2" id="KW-0689">Ribosomal protein</keyword>
<proteinExistence type="predicted"/>
<dbReference type="RefSeq" id="WP_205001799.1">
    <property type="nucleotide sequence ID" value="NZ_JAFBER010000001.1"/>
</dbReference>
<evidence type="ECO:0000256" key="1">
    <source>
        <dbReference type="SAM" id="MobiDB-lite"/>
    </source>
</evidence>
<protein>
    <submittedName>
        <fullName evidence="2">Ribosomal protein L37E</fullName>
    </submittedName>
</protein>
<dbReference type="EMBL" id="JAFBER010000001">
    <property type="protein sequence ID" value="MBM7643860.1"/>
    <property type="molecule type" value="Genomic_DNA"/>
</dbReference>
<feature type="compositionally biased region" description="Low complexity" evidence="1">
    <location>
        <begin position="76"/>
        <end position="90"/>
    </location>
</feature>
<dbReference type="GO" id="GO:0005840">
    <property type="term" value="C:ribosome"/>
    <property type="evidence" value="ECO:0007669"/>
    <property type="project" value="UniProtKB-KW"/>
</dbReference>
<keyword evidence="3" id="KW-1185">Reference proteome</keyword>